<organism evidence="4 5">
    <name type="scientific">Adineta ricciae</name>
    <name type="common">Rotifer</name>
    <dbReference type="NCBI Taxonomy" id="249248"/>
    <lineage>
        <taxon>Eukaryota</taxon>
        <taxon>Metazoa</taxon>
        <taxon>Spiralia</taxon>
        <taxon>Gnathifera</taxon>
        <taxon>Rotifera</taxon>
        <taxon>Eurotatoria</taxon>
        <taxon>Bdelloidea</taxon>
        <taxon>Adinetida</taxon>
        <taxon>Adinetidae</taxon>
        <taxon>Adineta</taxon>
    </lineage>
</organism>
<name>A0A815YVX5_ADIRI</name>
<comment type="caution">
    <text evidence="4">The sequence shown here is derived from an EMBL/GenBank/DDBJ whole genome shotgun (WGS) entry which is preliminary data.</text>
</comment>
<keyword evidence="3" id="KW-0472">Membrane</keyword>
<keyword evidence="5" id="KW-1185">Reference proteome</keyword>
<reference evidence="4" key="1">
    <citation type="submission" date="2021-02" db="EMBL/GenBank/DDBJ databases">
        <authorList>
            <person name="Nowell W R."/>
        </authorList>
    </citation>
    <scope>NUCLEOTIDE SEQUENCE</scope>
</reference>
<keyword evidence="3" id="KW-0812">Transmembrane</keyword>
<dbReference type="SUPFAM" id="SSF48371">
    <property type="entry name" value="ARM repeat"/>
    <property type="match status" value="2"/>
</dbReference>
<proteinExistence type="predicted"/>
<dbReference type="Proteomes" id="UP000663828">
    <property type="component" value="Unassembled WGS sequence"/>
</dbReference>
<feature type="compositionally biased region" description="Basic and acidic residues" evidence="2">
    <location>
        <begin position="8"/>
        <end position="18"/>
    </location>
</feature>
<sequence>MSGSFQAKNDKQPIERRSSIRLRHKTDDDDEGAAWSIGSNGGLSRSSQDDGLNFQNFSVHSEHIDRFSDKKFNQDEYFQLIQNENGEYSYDGIEEILPDSDDERMDDDERLYTNDDRSSFTREQFVEYQQLIKLLRFVKNGGRCTTILSLALLHDHNLHDRSAFFAFKDTSTINVLLNFLEMFDRDLKLNTLYVLENACQNPSFAYEIFRLGGIMTMIDSMCLDHFGIQESCSILIHILQFRRARRVIRRFGGISKLITLLDELSDNFTEKNIFDVFLLLCKSKKNQFVCIRYGIGRILLKIISYHSTISIISLLAILLQIPIFRMQIMDKDLIISLVNLIDMTNTDLTRAICESLYYLSSDSNLLQFIYQYGFKKLKDLLEQTTDSSIFCSIINVLTEFIRTNENLSSDIISNIIKFLRNSSNSAYLLRIVQSLNQLTKLSQTIQIFKHENLFRDFIFYLQTITNPDILLNILSILQQCSKDKQAAMMIVDNHGFEELWTLFKLASLPIQIASGWTIQNCLVSLENHGELIRSLDGIFYLILQTLSTENIDLLGVTLSIISEIVKDEYNLEILTDLGIVAKLCQLNSLDNSRLSKPFCDALANLSDLPRNQKQFGNRRVILALKSYFKQQNSQLFRPLTKAIYDLSLIPSNCVLLHDVGIASELLRLIGDDDPIVQEKAANALRNMRQLLDDNRQVERTLNKEINRTSTQKMIDKREKCLLISQ</sequence>
<dbReference type="EMBL" id="CAJNOR010005786">
    <property type="protein sequence ID" value="CAF1576149.1"/>
    <property type="molecule type" value="Genomic_DNA"/>
</dbReference>
<feature type="region of interest" description="Disordered" evidence="2">
    <location>
        <begin position="1"/>
        <end position="48"/>
    </location>
</feature>
<evidence type="ECO:0000313" key="4">
    <source>
        <dbReference type="EMBL" id="CAF1576149.1"/>
    </source>
</evidence>
<feature type="transmembrane region" description="Helical" evidence="3">
    <location>
        <begin position="302"/>
        <end position="324"/>
    </location>
</feature>
<protein>
    <submittedName>
        <fullName evidence="4">Uncharacterized protein</fullName>
    </submittedName>
</protein>
<dbReference type="PANTHER" id="PTHR46241">
    <property type="entry name" value="ARMADILLO REPEAT-CONTAINING PROTEIN 4 ARMC4"/>
    <property type="match status" value="1"/>
</dbReference>
<evidence type="ECO:0000256" key="1">
    <source>
        <dbReference type="SAM" id="Coils"/>
    </source>
</evidence>
<evidence type="ECO:0000256" key="3">
    <source>
        <dbReference type="SAM" id="Phobius"/>
    </source>
</evidence>
<evidence type="ECO:0000313" key="5">
    <source>
        <dbReference type="Proteomes" id="UP000663828"/>
    </source>
</evidence>
<dbReference type="PANTHER" id="PTHR46241:SF1">
    <property type="entry name" value="OUTER DYNEIN ARM-DOCKING COMPLEX SUBUNIT 2"/>
    <property type="match status" value="1"/>
</dbReference>
<gene>
    <name evidence="4" type="ORF">XAT740_LOCUS44981</name>
</gene>
<accession>A0A815YVX5</accession>
<dbReference type="AlphaFoldDB" id="A0A815YVX5"/>
<feature type="coiled-coil region" evidence="1">
    <location>
        <begin position="680"/>
        <end position="707"/>
    </location>
</feature>
<evidence type="ECO:0000256" key="2">
    <source>
        <dbReference type="SAM" id="MobiDB-lite"/>
    </source>
</evidence>
<keyword evidence="3" id="KW-1133">Transmembrane helix</keyword>
<keyword evidence="1" id="KW-0175">Coiled coil</keyword>
<dbReference type="InterPro" id="IPR011989">
    <property type="entry name" value="ARM-like"/>
</dbReference>
<dbReference type="InterPro" id="IPR016024">
    <property type="entry name" value="ARM-type_fold"/>
</dbReference>
<dbReference type="Gene3D" id="1.25.10.10">
    <property type="entry name" value="Leucine-rich Repeat Variant"/>
    <property type="match status" value="2"/>
</dbReference>